<evidence type="ECO:0000313" key="1">
    <source>
        <dbReference type="EMBL" id="VDK53534.1"/>
    </source>
</evidence>
<dbReference type="Proteomes" id="UP000271889">
    <property type="component" value="Unassembled WGS sequence"/>
</dbReference>
<dbReference type="EMBL" id="UYRV01006290">
    <property type="protein sequence ID" value="VDK53534.1"/>
    <property type="molecule type" value="Genomic_DNA"/>
</dbReference>
<evidence type="ECO:0000313" key="2">
    <source>
        <dbReference type="Proteomes" id="UP000271889"/>
    </source>
</evidence>
<sequence length="89" mass="9890">MARDTCGNHVLNTAENVRGDQTDIASKFSTKNLAVDINASALEAALLNQKIYVIKLPALWDYDSKLWLLHNGGMSAVIPYHFQQSIFVL</sequence>
<accession>A0A3P6SD61</accession>
<gene>
    <name evidence="1" type="ORF">CGOC_LOCUS2709</name>
</gene>
<dbReference type="OrthoDB" id="10430885at2759"/>
<proteinExistence type="predicted"/>
<reference evidence="1 2" key="1">
    <citation type="submission" date="2018-11" db="EMBL/GenBank/DDBJ databases">
        <authorList>
            <consortium name="Pathogen Informatics"/>
        </authorList>
    </citation>
    <scope>NUCLEOTIDE SEQUENCE [LARGE SCALE GENOMIC DNA]</scope>
</reference>
<keyword evidence="2" id="KW-1185">Reference proteome</keyword>
<protein>
    <submittedName>
        <fullName evidence="1">Uncharacterized protein</fullName>
    </submittedName>
</protein>
<organism evidence="1 2">
    <name type="scientific">Cylicostephanus goldi</name>
    <name type="common">Nematode worm</name>
    <dbReference type="NCBI Taxonomy" id="71465"/>
    <lineage>
        <taxon>Eukaryota</taxon>
        <taxon>Metazoa</taxon>
        <taxon>Ecdysozoa</taxon>
        <taxon>Nematoda</taxon>
        <taxon>Chromadorea</taxon>
        <taxon>Rhabditida</taxon>
        <taxon>Rhabditina</taxon>
        <taxon>Rhabditomorpha</taxon>
        <taxon>Strongyloidea</taxon>
        <taxon>Strongylidae</taxon>
        <taxon>Cylicostephanus</taxon>
    </lineage>
</organism>
<name>A0A3P6SD61_CYLGO</name>
<dbReference type="AlphaFoldDB" id="A0A3P6SD61"/>